<proteinExistence type="predicted"/>
<accession>A0A0F8Z0L7</accession>
<feature type="non-terminal residue" evidence="1">
    <location>
        <position position="1"/>
    </location>
</feature>
<sequence length="146" mass="15283">KRVVNGVVVTLCAGCVREMWDDLIGAYRAPTPDTVEVRIAVAVDHEGLWDAAGSAGWRDDATEKVATTALAGTRVLVSFITAHVPRASAPAEVQASVESGPVCEECGRRKRPLGDDAPEGPVSLCGPVCDGYMLPPPPVTTEGESE</sequence>
<protein>
    <submittedName>
        <fullName evidence="1">Uncharacterized protein</fullName>
    </submittedName>
</protein>
<comment type="caution">
    <text evidence="1">The sequence shown here is derived from an EMBL/GenBank/DDBJ whole genome shotgun (WGS) entry which is preliminary data.</text>
</comment>
<evidence type="ECO:0000313" key="1">
    <source>
        <dbReference type="EMBL" id="KKK59899.1"/>
    </source>
</evidence>
<gene>
    <name evidence="1" type="ORF">LCGC14_3029720</name>
</gene>
<organism evidence="1">
    <name type="scientific">marine sediment metagenome</name>
    <dbReference type="NCBI Taxonomy" id="412755"/>
    <lineage>
        <taxon>unclassified sequences</taxon>
        <taxon>metagenomes</taxon>
        <taxon>ecological metagenomes</taxon>
    </lineage>
</organism>
<dbReference type="AlphaFoldDB" id="A0A0F8Z0L7"/>
<name>A0A0F8Z0L7_9ZZZZ</name>
<reference evidence="1" key="1">
    <citation type="journal article" date="2015" name="Nature">
        <title>Complex archaea that bridge the gap between prokaryotes and eukaryotes.</title>
        <authorList>
            <person name="Spang A."/>
            <person name="Saw J.H."/>
            <person name="Jorgensen S.L."/>
            <person name="Zaremba-Niedzwiedzka K."/>
            <person name="Martijn J."/>
            <person name="Lind A.E."/>
            <person name="van Eijk R."/>
            <person name="Schleper C."/>
            <person name="Guy L."/>
            <person name="Ettema T.J."/>
        </authorList>
    </citation>
    <scope>NUCLEOTIDE SEQUENCE</scope>
</reference>
<dbReference type="EMBL" id="LAZR01063233">
    <property type="protein sequence ID" value="KKK59899.1"/>
    <property type="molecule type" value="Genomic_DNA"/>
</dbReference>